<sequence>MSRPLTTGQLTVHSLNWPKSHHDPIHPLGSQRTAVAVWHVQPPWEGAGALPLAAQWFSHGRSSHLKQFHPQPSFWNRVLLNGLRLQRLRRGVREEIRSGLPSTSCSRGVALVWVVSSKQKCI</sequence>
<gene>
    <name evidence="1" type="ORF">mRhiFer1_007982</name>
</gene>
<evidence type="ECO:0000313" key="1">
    <source>
        <dbReference type="EMBL" id="KAF6390426.1"/>
    </source>
</evidence>
<protein>
    <submittedName>
        <fullName evidence="1">Uncharacterized protein</fullName>
    </submittedName>
</protein>
<name>A0A7J8AW53_RHIFE</name>
<dbReference type="Proteomes" id="UP000585614">
    <property type="component" value="Unassembled WGS sequence"/>
</dbReference>
<reference evidence="1 2" key="1">
    <citation type="journal article" date="2020" name="Nature">
        <title>Six reference-quality genomes reveal evolution of bat adaptations.</title>
        <authorList>
            <person name="Jebb D."/>
            <person name="Huang Z."/>
            <person name="Pippel M."/>
            <person name="Hughes G.M."/>
            <person name="Lavrichenko K."/>
            <person name="Devanna P."/>
            <person name="Winkler S."/>
            <person name="Jermiin L.S."/>
            <person name="Skirmuntt E.C."/>
            <person name="Katzourakis A."/>
            <person name="Burkitt-Gray L."/>
            <person name="Ray D.A."/>
            <person name="Sullivan K.A.M."/>
            <person name="Roscito J.G."/>
            <person name="Kirilenko B.M."/>
            <person name="Davalos L.M."/>
            <person name="Corthals A.P."/>
            <person name="Power M.L."/>
            <person name="Jones G."/>
            <person name="Ransome R.D."/>
            <person name="Dechmann D.K.N."/>
            <person name="Locatelli A.G."/>
            <person name="Puechmaille S.J."/>
            <person name="Fedrigo O."/>
            <person name="Jarvis E.D."/>
            <person name="Hiller M."/>
            <person name="Vernes S.C."/>
            <person name="Myers E.W."/>
            <person name="Teeling E.C."/>
        </authorList>
    </citation>
    <scope>NUCLEOTIDE SEQUENCE [LARGE SCALE GENOMIC DNA]</scope>
    <source>
        <strain evidence="1">MRhiFer1</strain>
        <tissue evidence="1">Lung</tissue>
    </source>
</reference>
<dbReference type="AlphaFoldDB" id="A0A7J8AW53"/>
<proteinExistence type="predicted"/>
<dbReference type="EMBL" id="JACAGC010000001">
    <property type="protein sequence ID" value="KAF6390426.1"/>
    <property type="molecule type" value="Genomic_DNA"/>
</dbReference>
<organism evidence="1 2">
    <name type="scientific">Rhinolophus ferrumequinum</name>
    <name type="common">Greater horseshoe bat</name>
    <dbReference type="NCBI Taxonomy" id="59479"/>
    <lineage>
        <taxon>Eukaryota</taxon>
        <taxon>Metazoa</taxon>
        <taxon>Chordata</taxon>
        <taxon>Craniata</taxon>
        <taxon>Vertebrata</taxon>
        <taxon>Euteleostomi</taxon>
        <taxon>Mammalia</taxon>
        <taxon>Eutheria</taxon>
        <taxon>Laurasiatheria</taxon>
        <taxon>Chiroptera</taxon>
        <taxon>Yinpterochiroptera</taxon>
        <taxon>Rhinolophoidea</taxon>
        <taxon>Rhinolophidae</taxon>
        <taxon>Rhinolophinae</taxon>
        <taxon>Rhinolophus</taxon>
    </lineage>
</organism>
<evidence type="ECO:0000313" key="2">
    <source>
        <dbReference type="Proteomes" id="UP000585614"/>
    </source>
</evidence>
<comment type="caution">
    <text evidence="1">The sequence shown here is derived from an EMBL/GenBank/DDBJ whole genome shotgun (WGS) entry which is preliminary data.</text>
</comment>
<accession>A0A7J8AW53</accession>